<dbReference type="HOGENOM" id="CLU_2350434_0_0_1"/>
<sequence length="97" mass="10835">MHRVALPLVRTAARRPSLAWIHADPAVVAVSGADDGRGGGGRVRRRRDDGGQERRRVIPGLGRYNFTALDNRLSRAVHLNRPHGKKNFLCGARTWKY</sequence>
<dbReference type="EnsemblPlants" id="ORUFI06G17040.1">
    <property type="protein sequence ID" value="ORUFI06G17040.1"/>
    <property type="gene ID" value="ORUFI06G17040"/>
</dbReference>
<reference evidence="2" key="2">
    <citation type="submission" date="2015-06" db="UniProtKB">
        <authorList>
            <consortium name="EnsemblPlants"/>
        </authorList>
    </citation>
    <scope>IDENTIFICATION</scope>
</reference>
<proteinExistence type="predicted"/>
<evidence type="ECO:0000256" key="1">
    <source>
        <dbReference type="SAM" id="MobiDB-lite"/>
    </source>
</evidence>
<evidence type="ECO:0000313" key="2">
    <source>
        <dbReference type="EnsemblPlants" id="ORUFI06G17040.1"/>
    </source>
</evidence>
<dbReference type="Gramene" id="ORUFI06G17040.1">
    <property type="protein sequence ID" value="ORUFI06G17040.1"/>
    <property type="gene ID" value="ORUFI06G17040"/>
</dbReference>
<dbReference type="AlphaFoldDB" id="A0A0E0PYC2"/>
<dbReference type="Proteomes" id="UP000008022">
    <property type="component" value="Unassembled WGS sequence"/>
</dbReference>
<evidence type="ECO:0000313" key="3">
    <source>
        <dbReference type="Proteomes" id="UP000008022"/>
    </source>
</evidence>
<feature type="compositionally biased region" description="Basic and acidic residues" evidence="1">
    <location>
        <begin position="46"/>
        <end position="56"/>
    </location>
</feature>
<protein>
    <submittedName>
        <fullName evidence="2">Uncharacterized protein</fullName>
    </submittedName>
</protein>
<keyword evidence="3" id="KW-1185">Reference proteome</keyword>
<accession>A0A0E0PYC2</accession>
<name>A0A0E0PYC2_ORYRU</name>
<organism evidence="2 3">
    <name type="scientific">Oryza rufipogon</name>
    <name type="common">Brownbeard rice</name>
    <name type="synonym">Asian wild rice</name>
    <dbReference type="NCBI Taxonomy" id="4529"/>
    <lineage>
        <taxon>Eukaryota</taxon>
        <taxon>Viridiplantae</taxon>
        <taxon>Streptophyta</taxon>
        <taxon>Embryophyta</taxon>
        <taxon>Tracheophyta</taxon>
        <taxon>Spermatophyta</taxon>
        <taxon>Magnoliopsida</taxon>
        <taxon>Liliopsida</taxon>
        <taxon>Poales</taxon>
        <taxon>Poaceae</taxon>
        <taxon>BOP clade</taxon>
        <taxon>Oryzoideae</taxon>
        <taxon>Oryzeae</taxon>
        <taxon>Oryzinae</taxon>
        <taxon>Oryza</taxon>
    </lineage>
</organism>
<feature type="region of interest" description="Disordered" evidence="1">
    <location>
        <begin position="32"/>
        <end position="56"/>
    </location>
</feature>
<reference evidence="3" key="1">
    <citation type="submission" date="2013-06" db="EMBL/GenBank/DDBJ databases">
        <authorList>
            <person name="Zhao Q."/>
        </authorList>
    </citation>
    <scope>NUCLEOTIDE SEQUENCE</scope>
    <source>
        <strain evidence="3">cv. W1943</strain>
    </source>
</reference>